<feature type="transmembrane region" description="Helical" evidence="2">
    <location>
        <begin position="976"/>
        <end position="995"/>
    </location>
</feature>
<keyword evidence="2" id="KW-0812">Transmembrane</keyword>
<feature type="transmembrane region" description="Helical" evidence="2">
    <location>
        <begin position="1007"/>
        <end position="1027"/>
    </location>
</feature>
<sequence>LPPTFFSVRERERREERGERREEREREADKGQAFIAVREPPHRHRERQTHQRSSVLSHLLQAFTLHSSLPELHIPSKSRIARFKFSSAQRRSLSWSPRSGSPSRIATNSPTTLSATEMGWSRGVLCLPPVVSWIVTAILLVSPAAHAGAGSDVAVKFLTVPSAFSSSSSATFQFEVTEGANGGSCRNCSVSCKLDNYSSSTCELKEVTYSGLLDGKHMFEVCVSGFRRVRCASYNWTVDTVSPTAHISVPSPFTNALNVSVNVTFSEPCTGGGGFRCSSSNCNLLVYGAGHVLPSTLKVLLPDREFSLMVGVSADVQFGRLVLVMDKGFCTDNAGNTFKRTSNSSFILHFDRRSILMNMTTHIPQRLLQLNGEIRTAEATNTAKDLRIYLSFSEPVLNSSKEILGLLHASSGLLVPTNRNNLGNRRFGYLVQNISSMTVVTITCDANKIISRQGTPISLSDPITFLYDNQRPSVHLSTTFHMRTKHKIPVLIKFMKPVFDFNSSAILISGGSMQSFHEVAKSTYVIEVNANSSLISVEVPENKTTDIAGNKNLPSNILLVKNYSTPTISSLVSMVATVALAMTSVVAALLTVSTSSLLSSGAISRQKSHLVSEPSRNLVRILCHIQVFALCRWLVVTMPIEYYEFSRGIEWTIPYIHLPWETGSNSTFEDSTFTFETYSELWETSKLTSFKSSLVTNQIPELNPSETRKPLTQGEYMLFLENQNMKPEAEFIMISRNSDSRWKYFGRNMFWLAVFGGGLIFLHVAILCILKLRKKNQEKQKEFGALEFPRFEMFLILLALPCVCQASASVIKGRTSAGVVIGIIPLGIATSFLIALLLFLSLGITMGKLLQYKEVHQEGQEFHWYQEFVRVTLGPGKRGQWTWKDKQNSVNLTKLGPLFEDLRGPPKYMLTQIAGGSNQAKHEDQIIASDDETEDAEAPFIQKLFGILRIYYTLLESVKRVSLGILAGAYSSNKLSRIPVLIVLSITSFQIFFLVLKKPFIKKKVQLVEIISVASEVGLFGACLALLENHFSDANARKIGLFMLAMFIIMFTAQLVNEWYALYRQVIRLGLTRVSFSSGLKRALGGFLLIVLPTCLSTELSEQLSSSHGEGDSGSTVSPVSRIQRASGTSERSWLRQLRELAKASFSREDAGPPVDPSSSTHRRSGLWSGKRSGSSSVTSSADFKSKGDLKAKSRGLYKDLEAIFSAK</sequence>
<feature type="region of interest" description="Disordered" evidence="1">
    <location>
        <begin position="1106"/>
        <end position="1131"/>
    </location>
</feature>
<evidence type="ECO:0000256" key="1">
    <source>
        <dbReference type="SAM" id="MobiDB-lite"/>
    </source>
</evidence>
<dbReference type="PANTHER" id="PTHR34677:SF1">
    <property type="entry name" value="TRANSMEMBRANE PROTEIN"/>
    <property type="match status" value="1"/>
</dbReference>
<dbReference type="EMBL" id="CP097502">
    <property type="protein sequence ID" value="URD75045.1"/>
    <property type="molecule type" value="Genomic_DNA"/>
</dbReference>
<name>A0A9E7JBH2_9LILI</name>
<reference evidence="3" key="1">
    <citation type="submission" date="2022-05" db="EMBL/GenBank/DDBJ databases">
        <title>The Musa troglodytarum L. genome provides insights into the mechanism of non-climacteric behaviour and enrichment of carotenoids.</title>
        <authorList>
            <person name="Wang J."/>
        </authorList>
    </citation>
    <scope>NUCLEOTIDE SEQUENCE</scope>
    <source>
        <tissue evidence="3">Leaf</tissue>
    </source>
</reference>
<keyword evidence="4" id="KW-1185">Reference proteome</keyword>
<feature type="transmembrane region" description="Helical" evidence="2">
    <location>
        <begin position="817"/>
        <end position="844"/>
    </location>
</feature>
<evidence type="ECO:0000256" key="2">
    <source>
        <dbReference type="SAM" id="Phobius"/>
    </source>
</evidence>
<feature type="compositionally biased region" description="Basic and acidic residues" evidence="1">
    <location>
        <begin position="8"/>
        <end position="30"/>
    </location>
</feature>
<keyword evidence="2" id="KW-0472">Membrane</keyword>
<feature type="transmembrane region" description="Helical" evidence="2">
    <location>
        <begin position="791"/>
        <end position="811"/>
    </location>
</feature>
<keyword evidence="2" id="KW-1133">Transmembrane helix</keyword>
<feature type="transmembrane region" description="Helical" evidence="2">
    <location>
        <begin position="1039"/>
        <end position="1062"/>
    </location>
</feature>
<gene>
    <name evidence="3" type="ORF">MUK42_09485</name>
</gene>
<protein>
    <submittedName>
        <fullName evidence="3">Transposon protein</fullName>
    </submittedName>
</protein>
<evidence type="ECO:0000313" key="3">
    <source>
        <dbReference type="EMBL" id="URD75045.1"/>
    </source>
</evidence>
<proteinExistence type="predicted"/>
<feature type="transmembrane region" description="Helical" evidence="2">
    <location>
        <begin position="749"/>
        <end position="770"/>
    </location>
</feature>
<feature type="compositionally biased region" description="Polar residues" evidence="1">
    <location>
        <begin position="1113"/>
        <end position="1131"/>
    </location>
</feature>
<dbReference type="OrthoDB" id="617191at2759"/>
<dbReference type="PANTHER" id="PTHR34677">
    <property type="match status" value="1"/>
</dbReference>
<accession>A0A9E7JBH2</accession>
<feature type="non-terminal residue" evidence="3">
    <location>
        <position position="1"/>
    </location>
</feature>
<dbReference type="Proteomes" id="UP001055439">
    <property type="component" value="Chromosome 1"/>
</dbReference>
<feature type="compositionally biased region" description="Low complexity" evidence="1">
    <location>
        <begin position="1166"/>
        <end position="1181"/>
    </location>
</feature>
<feature type="region of interest" description="Disordered" evidence="1">
    <location>
        <begin position="1"/>
        <end position="51"/>
    </location>
</feature>
<dbReference type="AlphaFoldDB" id="A0A9E7JBH2"/>
<organism evidence="3 4">
    <name type="scientific">Musa troglodytarum</name>
    <name type="common">fe'i banana</name>
    <dbReference type="NCBI Taxonomy" id="320322"/>
    <lineage>
        <taxon>Eukaryota</taxon>
        <taxon>Viridiplantae</taxon>
        <taxon>Streptophyta</taxon>
        <taxon>Embryophyta</taxon>
        <taxon>Tracheophyta</taxon>
        <taxon>Spermatophyta</taxon>
        <taxon>Magnoliopsida</taxon>
        <taxon>Liliopsida</taxon>
        <taxon>Zingiberales</taxon>
        <taxon>Musaceae</taxon>
        <taxon>Musa</taxon>
    </lineage>
</organism>
<feature type="region of interest" description="Disordered" evidence="1">
    <location>
        <begin position="1145"/>
        <end position="1191"/>
    </location>
</feature>
<evidence type="ECO:0000313" key="4">
    <source>
        <dbReference type="Proteomes" id="UP001055439"/>
    </source>
</evidence>